<dbReference type="InterPro" id="IPR009057">
    <property type="entry name" value="Homeodomain-like_sf"/>
</dbReference>
<dbReference type="Pfam" id="PF25601">
    <property type="entry name" value="AAA_lid_14"/>
    <property type="match status" value="1"/>
</dbReference>
<evidence type="ECO:0000256" key="6">
    <source>
        <dbReference type="PROSITE-ProRule" id="PRU00169"/>
    </source>
</evidence>
<dbReference type="Pfam" id="PF02954">
    <property type="entry name" value="HTH_8"/>
    <property type="match status" value="1"/>
</dbReference>
<keyword evidence="4" id="KW-0238">DNA-binding</keyword>
<dbReference type="AlphaFoldDB" id="A0A7S7NT75"/>
<evidence type="ECO:0000256" key="5">
    <source>
        <dbReference type="ARBA" id="ARBA00023163"/>
    </source>
</evidence>
<accession>A0A7S7NT75</accession>
<dbReference type="RefSeq" id="WP_194451048.1">
    <property type="nucleotide sequence ID" value="NZ_CP063849.1"/>
</dbReference>
<dbReference type="InterPro" id="IPR025944">
    <property type="entry name" value="Sigma_54_int_dom_CS"/>
</dbReference>
<evidence type="ECO:0000256" key="1">
    <source>
        <dbReference type="ARBA" id="ARBA00022741"/>
    </source>
</evidence>
<keyword evidence="10" id="KW-1185">Reference proteome</keyword>
<feature type="modified residue" description="4-aspartylphosphate" evidence="6">
    <location>
        <position position="75"/>
    </location>
</feature>
<evidence type="ECO:0000256" key="2">
    <source>
        <dbReference type="ARBA" id="ARBA00022840"/>
    </source>
</evidence>
<dbReference type="GO" id="GO:0043565">
    <property type="term" value="F:sequence-specific DNA binding"/>
    <property type="evidence" value="ECO:0007669"/>
    <property type="project" value="InterPro"/>
</dbReference>
<dbReference type="EMBL" id="CP063849">
    <property type="protein sequence ID" value="QOY89386.1"/>
    <property type="molecule type" value="Genomic_DNA"/>
</dbReference>
<name>A0A7S7NT75_PALFE</name>
<gene>
    <name evidence="9" type="ORF">IRI77_05370</name>
</gene>
<organism evidence="9 10">
    <name type="scientific">Paludibaculum fermentans</name>
    <dbReference type="NCBI Taxonomy" id="1473598"/>
    <lineage>
        <taxon>Bacteria</taxon>
        <taxon>Pseudomonadati</taxon>
        <taxon>Acidobacteriota</taxon>
        <taxon>Terriglobia</taxon>
        <taxon>Bryobacterales</taxon>
        <taxon>Bryobacteraceae</taxon>
        <taxon>Paludibaculum</taxon>
    </lineage>
</organism>
<dbReference type="InterPro" id="IPR058031">
    <property type="entry name" value="AAA_lid_NorR"/>
</dbReference>
<dbReference type="InterPro" id="IPR025943">
    <property type="entry name" value="Sigma_54_int_dom_ATP-bd_2"/>
</dbReference>
<dbReference type="InterPro" id="IPR001789">
    <property type="entry name" value="Sig_transdc_resp-reg_receiver"/>
</dbReference>
<feature type="domain" description="Sigma-54 factor interaction" evidence="7">
    <location>
        <begin position="165"/>
        <end position="393"/>
    </location>
</feature>
<evidence type="ECO:0000256" key="4">
    <source>
        <dbReference type="ARBA" id="ARBA00023125"/>
    </source>
</evidence>
<dbReference type="PANTHER" id="PTHR32071:SF122">
    <property type="entry name" value="SIGMA FACTOR"/>
    <property type="match status" value="1"/>
</dbReference>
<dbReference type="SUPFAM" id="SSF52172">
    <property type="entry name" value="CheY-like"/>
    <property type="match status" value="1"/>
</dbReference>
<keyword evidence="3" id="KW-0805">Transcription regulation</keyword>
<feature type="domain" description="Response regulatory" evidence="8">
    <location>
        <begin position="26"/>
        <end position="140"/>
    </location>
</feature>
<evidence type="ECO:0000256" key="3">
    <source>
        <dbReference type="ARBA" id="ARBA00023015"/>
    </source>
</evidence>
<sequence length="470" mass="52355">MSYSAETPLAQTASSQCEQRAGDLPRLLVADREQLALETTHAAVRNQPWAVSWACDAADTIAVVKKFRPHLVLLDLAIPGSDGIQLIRRIHELNPETQIIIHTANHSTESAVHAMRAGAVDYLNKPLASNVLSDRLTYWLAQREMQTREVQTELDLLDSFTFGGVVGRSPAMLHLLARVRRVAPHFTTALVSGETGSGKELVARALHTWSGELGSFVTCNCASIVDTLFESELFGHKRGSFTGATDDRPGLVLAAANGTLFLDEIGEMPLLLQAKLLRLLQNREVRPLGDNNAVKVELRIVAATNRDLRKQVADGTFREDLFYRLSTVHFPVPPLRERQEDLPLLIRHFLMDCAARYSKPGLNLSRRAEIVLNRYFWPGNIRELENSLNYACMMAQNSVVDIGDLPDYLLTPAESEQKTTPMTMAEVEYQHALHVLQLCDGNRVRAAELLGIGRATLYRMLARHETPVRS</sequence>
<dbReference type="PROSITE" id="PS00688">
    <property type="entry name" value="SIGMA54_INTERACT_3"/>
    <property type="match status" value="1"/>
</dbReference>
<dbReference type="FunFam" id="3.40.50.300:FF:000006">
    <property type="entry name" value="DNA-binding transcriptional regulator NtrC"/>
    <property type="match status" value="1"/>
</dbReference>
<keyword evidence="1" id="KW-0547">Nucleotide-binding</keyword>
<dbReference type="InterPro" id="IPR002197">
    <property type="entry name" value="HTH_Fis"/>
</dbReference>
<dbReference type="SMART" id="SM00448">
    <property type="entry name" value="REC"/>
    <property type="match status" value="1"/>
</dbReference>
<dbReference type="CDD" id="cd00009">
    <property type="entry name" value="AAA"/>
    <property type="match status" value="1"/>
</dbReference>
<evidence type="ECO:0000259" key="8">
    <source>
        <dbReference type="PROSITE" id="PS50110"/>
    </source>
</evidence>
<evidence type="ECO:0000313" key="10">
    <source>
        <dbReference type="Proteomes" id="UP000593892"/>
    </source>
</evidence>
<dbReference type="GO" id="GO:0006355">
    <property type="term" value="P:regulation of DNA-templated transcription"/>
    <property type="evidence" value="ECO:0007669"/>
    <property type="project" value="InterPro"/>
</dbReference>
<dbReference type="Pfam" id="PF00072">
    <property type="entry name" value="Response_reg"/>
    <property type="match status" value="1"/>
</dbReference>
<evidence type="ECO:0000259" key="7">
    <source>
        <dbReference type="PROSITE" id="PS50045"/>
    </source>
</evidence>
<dbReference type="PROSITE" id="PS00676">
    <property type="entry name" value="SIGMA54_INTERACT_2"/>
    <property type="match status" value="1"/>
</dbReference>
<dbReference type="Gene3D" id="1.10.8.60">
    <property type="match status" value="1"/>
</dbReference>
<dbReference type="Pfam" id="PF00158">
    <property type="entry name" value="Sigma54_activat"/>
    <property type="match status" value="1"/>
</dbReference>
<dbReference type="InterPro" id="IPR002078">
    <property type="entry name" value="Sigma_54_int"/>
</dbReference>
<dbReference type="SUPFAM" id="SSF52540">
    <property type="entry name" value="P-loop containing nucleoside triphosphate hydrolases"/>
    <property type="match status" value="1"/>
</dbReference>
<dbReference type="GO" id="GO:0005524">
    <property type="term" value="F:ATP binding"/>
    <property type="evidence" value="ECO:0007669"/>
    <property type="project" value="UniProtKB-KW"/>
</dbReference>
<dbReference type="InterPro" id="IPR003593">
    <property type="entry name" value="AAA+_ATPase"/>
</dbReference>
<dbReference type="InterPro" id="IPR027417">
    <property type="entry name" value="P-loop_NTPase"/>
</dbReference>
<dbReference type="PANTHER" id="PTHR32071">
    <property type="entry name" value="TRANSCRIPTIONAL REGULATORY PROTEIN"/>
    <property type="match status" value="1"/>
</dbReference>
<dbReference type="GO" id="GO:0000160">
    <property type="term" value="P:phosphorelay signal transduction system"/>
    <property type="evidence" value="ECO:0007669"/>
    <property type="project" value="InterPro"/>
</dbReference>
<dbReference type="Proteomes" id="UP000593892">
    <property type="component" value="Chromosome"/>
</dbReference>
<dbReference type="PROSITE" id="PS50110">
    <property type="entry name" value="RESPONSE_REGULATORY"/>
    <property type="match status" value="1"/>
</dbReference>
<keyword evidence="2" id="KW-0067">ATP-binding</keyword>
<dbReference type="InterPro" id="IPR011006">
    <property type="entry name" value="CheY-like_superfamily"/>
</dbReference>
<dbReference type="SMART" id="SM00382">
    <property type="entry name" value="AAA"/>
    <property type="match status" value="1"/>
</dbReference>
<dbReference type="CDD" id="cd00156">
    <property type="entry name" value="REC"/>
    <property type="match status" value="1"/>
</dbReference>
<keyword evidence="5" id="KW-0804">Transcription</keyword>
<reference evidence="9 10" key="1">
    <citation type="submission" date="2020-10" db="EMBL/GenBank/DDBJ databases">
        <title>Complete genome sequence of Paludibaculum fermentans P105T, a facultatively anaerobic acidobacterium capable of dissimilatory Fe(III) reduction.</title>
        <authorList>
            <person name="Dedysh S.N."/>
            <person name="Beletsky A.V."/>
            <person name="Kulichevskaya I.S."/>
            <person name="Mardanov A.V."/>
            <person name="Ravin N.V."/>
        </authorList>
    </citation>
    <scope>NUCLEOTIDE SEQUENCE [LARGE SCALE GENOMIC DNA]</scope>
    <source>
        <strain evidence="9 10">P105</strain>
    </source>
</reference>
<proteinExistence type="predicted"/>
<dbReference type="Gene3D" id="3.40.50.300">
    <property type="entry name" value="P-loop containing nucleotide triphosphate hydrolases"/>
    <property type="match status" value="1"/>
</dbReference>
<dbReference type="Gene3D" id="1.10.10.60">
    <property type="entry name" value="Homeodomain-like"/>
    <property type="match status" value="1"/>
</dbReference>
<keyword evidence="6" id="KW-0597">Phosphoprotein</keyword>
<dbReference type="PROSITE" id="PS50045">
    <property type="entry name" value="SIGMA54_INTERACT_4"/>
    <property type="match status" value="1"/>
</dbReference>
<dbReference type="SUPFAM" id="SSF46689">
    <property type="entry name" value="Homeodomain-like"/>
    <property type="match status" value="1"/>
</dbReference>
<dbReference type="KEGG" id="pfer:IRI77_05370"/>
<dbReference type="Gene3D" id="3.40.50.2300">
    <property type="match status" value="1"/>
</dbReference>
<protein>
    <submittedName>
        <fullName evidence="9">Sigma-54-dependent Fis family transcriptional regulator</fullName>
    </submittedName>
</protein>
<evidence type="ECO:0000313" key="9">
    <source>
        <dbReference type="EMBL" id="QOY89386.1"/>
    </source>
</evidence>